<reference evidence="2 3" key="1">
    <citation type="journal article" date="2015" name="Nature">
        <title>rRNA introns, odd ribosomes, and small enigmatic genomes across a large radiation of phyla.</title>
        <authorList>
            <person name="Brown C.T."/>
            <person name="Hug L.A."/>
            <person name="Thomas B.C."/>
            <person name="Sharon I."/>
            <person name="Castelle C.J."/>
            <person name="Singh A."/>
            <person name="Wilkins M.J."/>
            <person name="Williams K.H."/>
            <person name="Banfield J.F."/>
        </authorList>
    </citation>
    <scope>NUCLEOTIDE SEQUENCE [LARGE SCALE GENOMIC DNA]</scope>
</reference>
<dbReference type="Gene3D" id="3.90.550.10">
    <property type="entry name" value="Spore Coat Polysaccharide Biosynthesis Protein SpsA, Chain A"/>
    <property type="match status" value="1"/>
</dbReference>
<gene>
    <name evidence="2" type="ORF">UV61_C0002G0273</name>
</gene>
<proteinExistence type="predicted"/>
<protein>
    <submittedName>
        <fullName evidence="2">Glycosyl transferase family 2</fullName>
    </submittedName>
</protein>
<dbReference type="Proteomes" id="UP000034050">
    <property type="component" value="Unassembled WGS sequence"/>
</dbReference>
<evidence type="ECO:0000313" key="3">
    <source>
        <dbReference type="Proteomes" id="UP000034050"/>
    </source>
</evidence>
<sequence>MRQYNTLSIVIAAFNDEDVIKDALESASWANEIIVVIAKESSDSTLKIAKSYTDKIFFSKNHLGIQRKLGISNAHGEWILVLDTDERVSQALQHEIKEALQGSKFNGYYAPFGNYFLGHKVKWGNQDYEKRRLFRKDKGKIENLKIHPEIIIEEPVSHLKGKILHYSFRSISQTLKKFTYYAWVEAPLLFAKSERIHLKKLTLYPLHMFWSIFVEDQGWRDGIWGLGLALCFTYYEFARYWFLFLYGQKHSQVVRN</sequence>
<dbReference type="PANTHER" id="PTHR43630:SF2">
    <property type="entry name" value="GLYCOSYLTRANSFERASE"/>
    <property type="match status" value="1"/>
</dbReference>
<dbReference type="InterPro" id="IPR029044">
    <property type="entry name" value="Nucleotide-diphossugar_trans"/>
</dbReference>
<dbReference type="Pfam" id="PF00535">
    <property type="entry name" value="Glycos_transf_2"/>
    <property type="match status" value="1"/>
</dbReference>
<dbReference type="SUPFAM" id="SSF53448">
    <property type="entry name" value="Nucleotide-diphospho-sugar transferases"/>
    <property type="match status" value="1"/>
</dbReference>
<name>A0A0G1CPZ3_9BACT</name>
<accession>A0A0G1CPZ3</accession>
<dbReference type="PANTHER" id="PTHR43630">
    <property type="entry name" value="POLY-BETA-1,6-N-ACETYL-D-GLUCOSAMINE SYNTHASE"/>
    <property type="match status" value="1"/>
</dbReference>
<comment type="caution">
    <text evidence="2">The sequence shown here is derived from an EMBL/GenBank/DDBJ whole genome shotgun (WGS) entry which is preliminary data.</text>
</comment>
<evidence type="ECO:0000313" key="2">
    <source>
        <dbReference type="EMBL" id="KKS87552.1"/>
    </source>
</evidence>
<dbReference type="AlphaFoldDB" id="A0A0G1CPZ3"/>
<dbReference type="EMBL" id="LCFD01000002">
    <property type="protein sequence ID" value="KKS87552.1"/>
    <property type="molecule type" value="Genomic_DNA"/>
</dbReference>
<dbReference type="STRING" id="1618446.UV61_C0002G0273"/>
<dbReference type="GO" id="GO:0016740">
    <property type="term" value="F:transferase activity"/>
    <property type="evidence" value="ECO:0007669"/>
    <property type="project" value="UniProtKB-KW"/>
</dbReference>
<feature type="domain" description="Glycosyltransferase 2-like" evidence="1">
    <location>
        <begin position="8"/>
        <end position="147"/>
    </location>
</feature>
<dbReference type="CDD" id="cd02511">
    <property type="entry name" value="Beta4Glucosyltransferase"/>
    <property type="match status" value="1"/>
</dbReference>
<keyword evidence="2" id="KW-0808">Transferase</keyword>
<organism evidence="2 3">
    <name type="scientific">Candidatus Gottesmanbacteria bacterium GW2011_GWB1_43_11</name>
    <dbReference type="NCBI Taxonomy" id="1618446"/>
    <lineage>
        <taxon>Bacteria</taxon>
        <taxon>Candidatus Gottesmaniibacteriota</taxon>
    </lineage>
</organism>
<evidence type="ECO:0000259" key="1">
    <source>
        <dbReference type="Pfam" id="PF00535"/>
    </source>
</evidence>
<dbReference type="InterPro" id="IPR001173">
    <property type="entry name" value="Glyco_trans_2-like"/>
</dbReference>